<protein>
    <submittedName>
        <fullName evidence="3">Unannotated protein</fullName>
    </submittedName>
</protein>
<dbReference type="AlphaFoldDB" id="A0A6J7H307"/>
<dbReference type="EMBL" id="CAFBMH010000060">
    <property type="protein sequence ID" value="CAB4913458.1"/>
    <property type="molecule type" value="Genomic_DNA"/>
</dbReference>
<organism evidence="3">
    <name type="scientific">freshwater metagenome</name>
    <dbReference type="NCBI Taxonomy" id="449393"/>
    <lineage>
        <taxon>unclassified sequences</taxon>
        <taxon>metagenomes</taxon>
        <taxon>ecological metagenomes</taxon>
    </lineage>
</organism>
<evidence type="ECO:0000313" key="2">
    <source>
        <dbReference type="EMBL" id="CAB4728911.1"/>
    </source>
</evidence>
<dbReference type="PRINTS" id="PR01438">
    <property type="entry name" value="UNVRSLSTRESS"/>
</dbReference>
<feature type="domain" description="UspA" evidence="1">
    <location>
        <begin position="4"/>
        <end position="144"/>
    </location>
</feature>
<gene>
    <name evidence="2" type="ORF">UFOPK2754_00337</name>
    <name evidence="3" type="ORF">UFOPK3543_01658</name>
</gene>
<reference evidence="3" key="1">
    <citation type="submission" date="2020-05" db="EMBL/GenBank/DDBJ databases">
        <authorList>
            <person name="Chiriac C."/>
            <person name="Salcher M."/>
            <person name="Ghai R."/>
            <person name="Kavagutti S V."/>
        </authorList>
    </citation>
    <scope>NUCLEOTIDE SEQUENCE</scope>
</reference>
<evidence type="ECO:0000313" key="3">
    <source>
        <dbReference type="EMBL" id="CAB4913458.1"/>
    </source>
</evidence>
<proteinExistence type="predicted"/>
<accession>A0A6J7H307</accession>
<dbReference type="Pfam" id="PF00582">
    <property type="entry name" value="Usp"/>
    <property type="match status" value="1"/>
</dbReference>
<dbReference type="PANTHER" id="PTHR31964">
    <property type="entry name" value="ADENINE NUCLEOTIDE ALPHA HYDROLASES-LIKE SUPERFAMILY PROTEIN"/>
    <property type="match status" value="1"/>
</dbReference>
<dbReference type="PANTHER" id="PTHR31964:SF113">
    <property type="entry name" value="USPA DOMAIN-CONTAINING PROTEIN"/>
    <property type="match status" value="1"/>
</dbReference>
<dbReference type="EMBL" id="CAEZYR010000007">
    <property type="protein sequence ID" value="CAB4728911.1"/>
    <property type="molecule type" value="Genomic_DNA"/>
</dbReference>
<dbReference type="InterPro" id="IPR006015">
    <property type="entry name" value="Universal_stress_UspA"/>
</dbReference>
<sequence>MAANRIVVGVEGSDGSRAALRWAIDEARVRSSTVVVVTAYLPTYVPAAPDYGYVPLDAPDLVDEVRKMQDEMVAEALLLDGGPPVPFEQHLLEGRAAETLITASQDASLLVVGNRGRGGFRGLLLGSVSQHTAHHASCPVVIVRSDMRFAASP</sequence>
<dbReference type="InterPro" id="IPR006016">
    <property type="entry name" value="UspA"/>
</dbReference>
<name>A0A6J7H307_9ZZZZ</name>
<dbReference type="InterPro" id="IPR014729">
    <property type="entry name" value="Rossmann-like_a/b/a_fold"/>
</dbReference>
<dbReference type="SUPFAM" id="SSF52402">
    <property type="entry name" value="Adenine nucleotide alpha hydrolases-like"/>
    <property type="match status" value="1"/>
</dbReference>
<evidence type="ECO:0000259" key="1">
    <source>
        <dbReference type="Pfam" id="PF00582"/>
    </source>
</evidence>
<dbReference type="Gene3D" id="3.40.50.620">
    <property type="entry name" value="HUPs"/>
    <property type="match status" value="1"/>
</dbReference>